<evidence type="ECO:0000313" key="7">
    <source>
        <dbReference type="Proteomes" id="UP000077667"/>
    </source>
</evidence>
<dbReference type="PANTHER" id="PTHR42852:SF6">
    <property type="entry name" value="THIOL:DISULFIDE INTERCHANGE PROTEIN DSBE"/>
    <property type="match status" value="1"/>
</dbReference>
<dbReference type="CDD" id="cd02966">
    <property type="entry name" value="TlpA_like_family"/>
    <property type="match status" value="1"/>
</dbReference>
<gene>
    <name evidence="6" type="ORF">A8C56_22455</name>
</gene>
<dbReference type="InterPro" id="IPR013766">
    <property type="entry name" value="Thioredoxin_domain"/>
</dbReference>
<sequence length="390" mass="43540">MKHLIYIVFLAILFAGCKNEHKKTFTVNGTVANTQEKRMYLEEVPVGSMQPVIVDSAEIENGNFTLKTEAAEDVIYNLRLGQLEYPVASVINDVPAVEVSITMSKLNPAFPEGYEVKNSPASQVMKEYLFSFQNKLIPVINDTHKIDSLQHIPKMADSTIAKVRQDRDQKGAELREYALGEIKKAANPALSIFQLGFYQSSANNPELGLKPLEDDLVFSLIDGITKKYPDHVAVNGLKLNLQQAREAEKNRSLVGKQAPEFTLPDATGNSIALSSFRGKYVLVDFWASWCRPCRAENPNIVAAYNKYKNKGFTVLGVSLDKDDYEWKNAIRNDRLTWSQVSDLKQWESAVVPLYGISAIPFNILVDPQGKVIAEGLRGPDLQNKLATLFP</sequence>
<dbReference type="OrthoDB" id="750178at2"/>
<evidence type="ECO:0000256" key="1">
    <source>
        <dbReference type="ARBA" id="ARBA00004196"/>
    </source>
</evidence>
<evidence type="ECO:0000256" key="4">
    <source>
        <dbReference type="ARBA" id="ARBA00023284"/>
    </source>
</evidence>
<dbReference type="RefSeq" id="WP_067760888.1">
    <property type="nucleotide sequence ID" value="NZ_CP015772.1"/>
</dbReference>
<dbReference type="InterPro" id="IPR025380">
    <property type="entry name" value="DUF4369"/>
</dbReference>
<name>A0A1A9I8I3_9BACT</name>
<dbReference type="InterPro" id="IPR050553">
    <property type="entry name" value="Thioredoxin_ResA/DsbE_sf"/>
</dbReference>
<dbReference type="PANTHER" id="PTHR42852">
    <property type="entry name" value="THIOL:DISULFIDE INTERCHANGE PROTEIN DSBE"/>
    <property type="match status" value="1"/>
</dbReference>
<dbReference type="KEGG" id="nia:A8C56_22455"/>
<dbReference type="GO" id="GO:0030313">
    <property type="term" value="C:cell envelope"/>
    <property type="evidence" value="ECO:0007669"/>
    <property type="project" value="UniProtKB-SubCell"/>
</dbReference>
<protein>
    <submittedName>
        <fullName evidence="6">Alkyl hydroperoxide reductase</fullName>
    </submittedName>
</protein>
<dbReference type="Pfam" id="PF00578">
    <property type="entry name" value="AhpC-TSA"/>
    <property type="match status" value="1"/>
</dbReference>
<dbReference type="GO" id="GO:0016209">
    <property type="term" value="F:antioxidant activity"/>
    <property type="evidence" value="ECO:0007669"/>
    <property type="project" value="InterPro"/>
</dbReference>
<dbReference type="SUPFAM" id="SSF52833">
    <property type="entry name" value="Thioredoxin-like"/>
    <property type="match status" value="1"/>
</dbReference>
<dbReference type="STRING" id="1176587.A8C56_22455"/>
<dbReference type="Pfam" id="PF14289">
    <property type="entry name" value="DUF4369"/>
    <property type="match status" value="1"/>
</dbReference>
<keyword evidence="4" id="KW-0676">Redox-active center</keyword>
<keyword evidence="3" id="KW-1015">Disulfide bond</keyword>
<evidence type="ECO:0000256" key="2">
    <source>
        <dbReference type="ARBA" id="ARBA00022748"/>
    </source>
</evidence>
<dbReference type="InterPro" id="IPR036249">
    <property type="entry name" value="Thioredoxin-like_sf"/>
</dbReference>
<dbReference type="Proteomes" id="UP000077667">
    <property type="component" value="Chromosome"/>
</dbReference>
<evidence type="ECO:0000259" key="5">
    <source>
        <dbReference type="PROSITE" id="PS51352"/>
    </source>
</evidence>
<dbReference type="InterPro" id="IPR000866">
    <property type="entry name" value="AhpC/TSA"/>
</dbReference>
<evidence type="ECO:0000313" key="6">
    <source>
        <dbReference type="EMBL" id="ANH83379.1"/>
    </source>
</evidence>
<comment type="subcellular location">
    <subcellularLocation>
        <location evidence="1">Cell envelope</location>
    </subcellularLocation>
</comment>
<dbReference type="PROSITE" id="PS51352">
    <property type="entry name" value="THIOREDOXIN_2"/>
    <property type="match status" value="1"/>
</dbReference>
<keyword evidence="7" id="KW-1185">Reference proteome</keyword>
<dbReference type="PROSITE" id="PS51257">
    <property type="entry name" value="PROKAR_LIPOPROTEIN"/>
    <property type="match status" value="1"/>
</dbReference>
<proteinExistence type="predicted"/>
<dbReference type="AlphaFoldDB" id="A0A1A9I8I3"/>
<evidence type="ECO:0000256" key="3">
    <source>
        <dbReference type="ARBA" id="ARBA00023157"/>
    </source>
</evidence>
<feature type="domain" description="Thioredoxin" evidence="5">
    <location>
        <begin position="252"/>
        <end position="390"/>
    </location>
</feature>
<reference evidence="6 7" key="1">
    <citation type="submission" date="2016-05" db="EMBL/GenBank/DDBJ databases">
        <title>Niabella ginsenosidivorans BS26 whole genome sequencing.</title>
        <authorList>
            <person name="Im W.T."/>
            <person name="Siddiqi M.Z."/>
        </authorList>
    </citation>
    <scope>NUCLEOTIDE SEQUENCE [LARGE SCALE GENOMIC DNA]</scope>
    <source>
        <strain evidence="6 7">BS26</strain>
    </source>
</reference>
<dbReference type="GO" id="GO:0016491">
    <property type="term" value="F:oxidoreductase activity"/>
    <property type="evidence" value="ECO:0007669"/>
    <property type="project" value="InterPro"/>
</dbReference>
<organism evidence="6 7">
    <name type="scientific">Niabella ginsenosidivorans</name>
    <dbReference type="NCBI Taxonomy" id="1176587"/>
    <lineage>
        <taxon>Bacteria</taxon>
        <taxon>Pseudomonadati</taxon>
        <taxon>Bacteroidota</taxon>
        <taxon>Chitinophagia</taxon>
        <taxon>Chitinophagales</taxon>
        <taxon>Chitinophagaceae</taxon>
        <taxon>Niabella</taxon>
    </lineage>
</organism>
<keyword evidence="2" id="KW-0201">Cytochrome c-type biogenesis</keyword>
<dbReference type="GO" id="GO:0017004">
    <property type="term" value="P:cytochrome complex assembly"/>
    <property type="evidence" value="ECO:0007669"/>
    <property type="project" value="UniProtKB-KW"/>
</dbReference>
<dbReference type="EMBL" id="CP015772">
    <property type="protein sequence ID" value="ANH83379.1"/>
    <property type="molecule type" value="Genomic_DNA"/>
</dbReference>
<dbReference type="Gene3D" id="3.40.30.10">
    <property type="entry name" value="Glutaredoxin"/>
    <property type="match status" value="1"/>
</dbReference>
<accession>A0A1A9I8I3</accession>